<name>A0A2V2YGR6_9BACL</name>
<proteinExistence type="predicted"/>
<gene>
    <name evidence="2" type="ORF">DFQ01_13861</name>
</gene>
<dbReference type="OrthoDB" id="1916697at2"/>
<dbReference type="GO" id="GO:0003677">
    <property type="term" value="F:DNA binding"/>
    <property type="evidence" value="ECO:0007669"/>
    <property type="project" value="InterPro"/>
</dbReference>
<dbReference type="RefSeq" id="WP_110047251.1">
    <property type="nucleotide sequence ID" value="NZ_CP054610.1"/>
</dbReference>
<keyword evidence="3" id="KW-1185">Reference proteome</keyword>
<evidence type="ECO:0000259" key="1">
    <source>
        <dbReference type="Pfam" id="PF12728"/>
    </source>
</evidence>
<dbReference type="InterPro" id="IPR010093">
    <property type="entry name" value="SinI_DNA-bd"/>
</dbReference>
<dbReference type="AlphaFoldDB" id="A0A2V2YGR6"/>
<evidence type="ECO:0000313" key="3">
    <source>
        <dbReference type="Proteomes" id="UP000246635"/>
    </source>
</evidence>
<reference evidence="2 3" key="1">
    <citation type="submission" date="2018-05" db="EMBL/GenBank/DDBJ databases">
        <title>Genomic Encyclopedia of Type Strains, Phase III (KMG-III): the genomes of soil and plant-associated and newly described type strains.</title>
        <authorList>
            <person name="Whitman W."/>
        </authorList>
    </citation>
    <scope>NUCLEOTIDE SEQUENCE [LARGE SCALE GENOMIC DNA]</scope>
    <source>
        <strain evidence="2 3">CECT 5696</strain>
    </source>
</reference>
<dbReference type="NCBIfam" id="TIGR01764">
    <property type="entry name" value="excise"/>
    <property type="match status" value="1"/>
</dbReference>
<dbReference type="EMBL" id="QGTQ01000038">
    <property type="protein sequence ID" value="PWV92011.1"/>
    <property type="molecule type" value="Genomic_DNA"/>
</dbReference>
<feature type="domain" description="Helix-turn-helix" evidence="1">
    <location>
        <begin position="48"/>
        <end position="95"/>
    </location>
</feature>
<dbReference type="InterPro" id="IPR009061">
    <property type="entry name" value="DNA-bd_dom_put_sf"/>
</dbReference>
<protein>
    <submittedName>
        <fullName evidence="2">Excisionase family DNA binding protein</fullName>
    </submittedName>
</protein>
<dbReference type="Pfam" id="PF12728">
    <property type="entry name" value="HTH_17"/>
    <property type="match status" value="1"/>
</dbReference>
<dbReference type="SUPFAM" id="SSF46955">
    <property type="entry name" value="Putative DNA-binding domain"/>
    <property type="match status" value="1"/>
</dbReference>
<sequence length="104" mass="11665">MSEKLAGLAASLEQTIKGLVGEGTQINEDQIRKIVREELTRYRLEGTLDANQAAVYLKVHRNTIYELSNKGELPYVKVGAQKRYRIAALEAYLEMNEVNKIAVG</sequence>
<organism evidence="2 3">
    <name type="scientific">Paenibacillus cellulosilyticus</name>
    <dbReference type="NCBI Taxonomy" id="375489"/>
    <lineage>
        <taxon>Bacteria</taxon>
        <taxon>Bacillati</taxon>
        <taxon>Bacillota</taxon>
        <taxon>Bacilli</taxon>
        <taxon>Bacillales</taxon>
        <taxon>Paenibacillaceae</taxon>
        <taxon>Paenibacillus</taxon>
    </lineage>
</organism>
<dbReference type="Proteomes" id="UP000246635">
    <property type="component" value="Unassembled WGS sequence"/>
</dbReference>
<comment type="caution">
    <text evidence="2">The sequence shown here is derived from an EMBL/GenBank/DDBJ whole genome shotgun (WGS) entry which is preliminary data.</text>
</comment>
<accession>A0A2V2YGR6</accession>
<evidence type="ECO:0000313" key="2">
    <source>
        <dbReference type="EMBL" id="PWV92011.1"/>
    </source>
</evidence>
<dbReference type="InterPro" id="IPR041657">
    <property type="entry name" value="HTH_17"/>
</dbReference>